<comment type="caution">
    <text evidence="3">The sequence shown here is derived from an EMBL/GenBank/DDBJ whole genome shotgun (WGS) entry which is preliminary data.</text>
</comment>
<keyword evidence="4" id="KW-1185">Reference proteome</keyword>
<dbReference type="SUPFAM" id="SSF159245">
    <property type="entry name" value="AttH-like"/>
    <property type="match status" value="1"/>
</dbReference>
<dbReference type="EMBL" id="WLYK01000001">
    <property type="protein sequence ID" value="MTD12476.1"/>
    <property type="molecule type" value="Genomic_DNA"/>
</dbReference>
<evidence type="ECO:0000313" key="4">
    <source>
        <dbReference type="Proteomes" id="UP000460221"/>
    </source>
</evidence>
<organism evidence="3 4">
    <name type="scientific">Nakamurella alba</name>
    <dbReference type="NCBI Taxonomy" id="2665158"/>
    <lineage>
        <taxon>Bacteria</taxon>
        <taxon>Bacillati</taxon>
        <taxon>Actinomycetota</taxon>
        <taxon>Actinomycetes</taxon>
        <taxon>Nakamurellales</taxon>
        <taxon>Nakamurellaceae</taxon>
        <taxon>Nakamurella</taxon>
    </lineage>
</organism>
<reference evidence="3 4" key="1">
    <citation type="submission" date="2019-11" db="EMBL/GenBank/DDBJ databases">
        <authorList>
            <person name="Jiang L.-Q."/>
        </authorList>
    </citation>
    <scope>NUCLEOTIDE SEQUENCE [LARGE SCALE GENOMIC DNA]</scope>
    <source>
        <strain evidence="3 4">YIM 132087</strain>
    </source>
</reference>
<sequence>MITRADFDFHTNDGTDRTWTETIGGVFSVPEAGILANVYVLARPNLGVVTSCVNVHQGLCTTPYEIDFHDPQVHLPCPSSFSSFTLDSGMGVEVDSSGGYRMTYRSADGNCSFDLDYSPIMAPWDMHDPATNPLLPADGLKDADTGLGAGWAHGHFDLINEITGTLRLRGREYEVRCTEGMDHSWGPRPETGGQDVAVTWLHVTFGRRFGMHLAAALEIEDGEVRYGPVRFGYVVEDGEVTGIESAEIIGETDHLIPVRNHITARDARGREWEFGGASVGGAPWYSWNPFTCSFSSLMRYESGTGEVGHSMMTDVYGLEFLADRMSRHGISRRTAHPGGTR</sequence>
<evidence type="ECO:0000259" key="1">
    <source>
        <dbReference type="Pfam" id="PF23212"/>
    </source>
</evidence>
<proteinExistence type="predicted"/>
<feature type="domain" description="DUF7064" evidence="1">
    <location>
        <begin position="198"/>
        <end position="311"/>
    </location>
</feature>
<name>A0A7K1FEH1_9ACTN</name>
<dbReference type="AlphaFoldDB" id="A0A7K1FEH1"/>
<accession>A0A7K1FEH1</accession>
<evidence type="ECO:0000313" key="3">
    <source>
        <dbReference type="EMBL" id="MTD12476.1"/>
    </source>
</evidence>
<dbReference type="InterPro" id="IPR055493">
    <property type="entry name" value="DUF7065"/>
</dbReference>
<dbReference type="InterPro" id="IPR055492">
    <property type="entry name" value="DUF7064"/>
</dbReference>
<gene>
    <name evidence="3" type="ORF">GIS00_00775</name>
</gene>
<protein>
    <submittedName>
        <fullName evidence="3">Uncharacterized protein</fullName>
    </submittedName>
</protein>
<evidence type="ECO:0000259" key="2">
    <source>
        <dbReference type="Pfam" id="PF23213"/>
    </source>
</evidence>
<dbReference type="Proteomes" id="UP000460221">
    <property type="component" value="Unassembled WGS sequence"/>
</dbReference>
<dbReference type="Pfam" id="PF23212">
    <property type="entry name" value="DUF7064"/>
    <property type="match status" value="1"/>
</dbReference>
<dbReference type="Pfam" id="PF23213">
    <property type="entry name" value="DUF7065"/>
    <property type="match status" value="1"/>
</dbReference>
<dbReference type="RefSeq" id="WP_154766538.1">
    <property type="nucleotide sequence ID" value="NZ_WLYK01000001.1"/>
</dbReference>
<feature type="domain" description="DUF7065" evidence="2">
    <location>
        <begin position="97"/>
        <end position="188"/>
    </location>
</feature>